<dbReference type="Gene3D" id="2.10.70.100">
    <property type="match status" value="1"/>
</dbReference>
<keyword evidence="7" id="KW-0812">Transmembrane</keyword>
<organism evidence="9 10">
    <name type="scientific">Mariniflexile jejuense</name>
    <dbReference type="NCBI Taxonomy" id="1173582"/>
    <lineage>
        <taxon>Bacteria</taxon>
        <taxon>Pseudomonadati</taxon>
        <taxon>Bacteroidota</taxon>
        <taxon>Flavobacteriia</taxon>
        <taxon>Flavobacteriales</taxon>
        <taxon>Flavobacteriaceae</taxon>
        <taxon>Mariniflexile</taxon>
    </lineage>
</organism>
<evidence type="ECO:0000256" key="7">
    <source>
        <dbReference type="SAM" id="Phobius"/>
    </source>
</evidence>
<dbReference type="InterPro" id="IPR052162">
    <property type="entry name" value="Sensor_kinase/Photoreceptor"/>
</dbReference>
<comment type="caution">
    <text evidence="9">The sequence shown here is derived from an EMBL/GenBank/DDBJ whole genome shotgun (WGS) entry which is preliminary data.</text>
</comment>
<comment type="catalytic activity">
    <reaction evidence="1">
        <text>ATP + protein L-histidine = ADP + protein N-phospho-L-histidine.</text>
        <dbReference type="EC" id="2.7.13.3"/>
    </reaction>
</comment>
<sequence length="594" mass="68250">MTKEVFSKSALVLRTIFIISVFLILVIGGFTYKHISNLTNSTKLVLSTYKVNVELEKVISYLKDAENGHRNYILTKDTTYLEPYLTAREKVNESFAELKEIANHGNKQSQNLKTLSKYIDALFTNFSETNAFIGGDETLSEAFKTNFFEEKIIMDSIRQKINEMVAFENKQLKERQLAYQTNLKFTPLFLYLVLLVTLVLIIISYNKINNDFKNIKLINNQLLIFKEAAIQLEVVGKHGNWIWHVANNTFAFSDNLYRVLGEKPNAFKPTLEAYMDFVHPEDKEKFAKDVENMMKVEDLPFIYYRIIQKDGTIKHIKGYGKLLVSEDGEKRIVGNITDITDEIERYLEIEERNLELEKNNKELSEFNYVASHDLQEPLRKIQTFISRLEDKEADKFSSSGKQYLERINVAATRMRLLIDDLLQFSRTNKPDKEFVETNLNTLLENAKQDVAETISEKQAVITSAVLPTVSVIPFQIHQLFLNLLSNSLKYSKAGVNPVIDISYSKVNSKEDKNLQKVIKGNYHKITFSDNGIGFDQQYANQIFELFNRLHNKQAYSGTGVGLSICKKIADNHNGFIFAQGEPNVGAIFTVYLPE</sequence>
<dbReference type="SMART" id="SM00387">
    <property type="entry name" value="HATPase_c"/>
    <property type="match status" value="1"/>
</dbReference>
<feature type="domain" description="Histidine kinase" evidence="8">
    <location>
        <begin position="369"/>
        <end position="594"/>
    </location>
</feature>
<dbReference type="InterPro" id="IPR005467">
    <property type="entry name" value="His_kinase_dom"/>
</dbReference>
<evidence type="ECO:0000259" key="8">
    <source>
        <dbReference type="PROSITE" id="PS50109"/>
    </source>
</evidence>
<dbReference type="CDD" id="cd00082">
    <property type="entry name" value="HisKA"/>
    <property type="match status" value="1"/>
</dbReference>
<dbReference type="Pfam" id="PF00512">
    <property type="entry name" value="HisKA"/>
    <property type="match status" value="1"/>
</dbReference>
<dbReference type="EC" id="2.7.13.3" evidence="2"/>
<feature type="transmembrane region" description="Helical" evidence="7">
    <location>
        <begin position="185"/>
        <end position="205"/>
    </location>
</feature>
<dbReference type="InterPro" id="IPR013655">
    <property type="entry name" value="PAS_fold_3"/>
</dbReference>
<evidence type="ECO:0000256" key="5">
    <source>
        <dbReference type="ARBA" id="ARBA00022777"/>
    </source>
</evidence>
<dbReference type="PANTHER" id="PTHR43304:SF1">
    <property type="entry name" value="PAC DOMAIN-CONTAINING PROTEIN"/>
    <property type="match status" value="1"/>
</dbReference>
<dbReference type="InterPro" id="IPR003661">
    <property type="entry name" value="HisK_dim/P_dom"/>
</dbReference>
<protein>
    <recommendedName>
        <fullName evidence="2">histidine kinase</fullName>
        <ecNumber evidence="2">2.7.13.3</ecNumber>
    </recommendedName>
</protein>
<dbReference type="Pfam" id="PF08447">
    <property type="entry name" value="PAS_3"/>
    <property type="match status" value="1"/>
</dbReference>
<accession>A0ABW3JPK7</accession>
<dbReference type="CDD" id="cd19410">
    <property type="entry name" value="HK9-like_sensor"/>
    <property type="match status" value="1"/>
</dbReference>
<dbReference type="InterPro" id="IPR036097">
    <property type="entry name" value="HisK_dim/P_sf"/>
</dbReference>
<name>A0ABW3JPK7_9FLAO</name>
<keyword evidence="7" id="KW-1133">Transmembrane helix</keyword>
<dbReference type="Proteomes" id="UP001597061">
    <property type="component" value="Unassembled WGS sequence"/>
</dbReference>
<dbReference type="PROSITE" id="PS50109">
    <property type="entry name" value="HIS_KIN"/>
    <property type="match status" value="1"/>
</dbReference>
<dbReference type="RefSeq" id="WP_379927179.1">
    <property type="nucleotide sequence ID" value="NZ_JBHTJI010000042.1"/>
</dbReference>
<dbReference type="InterPro" id="IPR007891">
    <property type="entry name" value="CHASE3"/>
</dbReference>
<keyword evidence="7" id="KW-0472">Membrane</keyword>
<proteinExistence type="predicted"/>
<dbReference type="InterPro" id="IPR004358">
    <property type="entry name" value="Sig_transdc_His_kin-like_C"/>
</dbReference>
<keyword evidence="6" id="KW-0175">Coiled coil</keyword>
<gene>
    <name evidence="9" type="ORF">ACFQ1R_15495</name>
</gene>
<evidence type="ECO:0000256" key="6">
    <source>
        <dbReference type="SAM" id="Coils"/>
    </source>
</evidence>
<dbReference type="Gene3D" id="1.10.287.130">
    <property type="match status" value="1"/>
</dbReference>
<dbReference type="InterPro" id="IPR035965">
    <property type="entry name" value="PAS-like_dom_sf"/>
</dbReference>
<dbReference type="CDD" id="cd00130">
    <property type="entry name" value="PAS"/>
    <property type="match status" value="1"/>
</dbReference>
<evidence type="ECO:0000256" key="4">
    <source>
        <dbReference type="ARBA" id="ARBA00022679"/>
    </source>
</evidence>
<keyword evidence="10" id="KW-1185">Reference proteome</keyword>
<dbReference type="SUPFAM" id="SSF55874">
    <property type="entry name" value="ATPase domain of HSP90 chaperone/DNA topoisomerase II/histidine kinase"/>
    <property type="match status" value="1"/>
</dbReference>
<dbReference type="Gene3D" id="3.30.450.20">
    <property type="entry name" value="PAS domain"/>
    <property type="match status" value="1"/>
</dbReference>
<keyword evidence="4" id="KW-0808">Transferase</keyword>
<evidence type="ECO:0000313" key="9">
    <source>
        <dbReference type="EMBL" id="MFD0991503.1"/>
    </source>
</evidence>
<dbReference type="InterPro" id="IPR036890">
    <property type="entry name" value="HATPase_C_sf"/>
</dbReference>
<dbReference type="PRINTS" id="PR00344">
    <property type="entry name" value="BCTRLSENSOR"/>
</dbReference>
<dbReference type="SMART" id="SM00388">
    <property type="entry name" value="HisKA"/>
    <property type="match status" value="1"/>
</dbReference>
<dbReference type="InterPro" id="IPR000014">
    <property type="entry name" value="PAS"/>
</dbReference>
<dbReference type="PANTHER" id="PTHR43304">
    <property type="entry name" value="PHYTOCHROME-LIKE PROTEIN CPH1"/>
    <property type="match status" value="1"/>
</dbReference>
<dbReference type="Gene3D" id="3.30.565.10">
    <property type="entry name" value="Histidine kinase-like ATPase, C-terminal domain"/>
    <property type="match status" value="1"/>
</dbReference>
<dbReference type="EMBL" id="JBHTJI010000042">
    <property type="protein sequence ID" value="MFD0991503.1"/>
    <property type="molecule type" value="Genomic_DNA"/>
</dbReference>
<dbReference type="SUPFAM" id="SSF47384">
    <property type="entry name" value="Homodimeric domain of signal transducing histidine kinase"/>
    <property type="match status" value="1"/>
</dbReference>
<keyword evidence="5" id="KW-0418">Kinase</keyword>
<dbReference type="SUPFAM" id="SSF55785">
    <property type="entry name" value="PYP-like sensor domain (PAS domain)"/>
    <property type="match status" value="1"/>
</dbReference>
<evidence type="ECO:0000256" key="1">
    <source>
        <dbReference type="ARBA" id="ARBA00000085"/>
    </source>
</evidence>
<keyword evidence="3" id="KW-0597">Phosphoprotein</keyword>
<evidence type="ECO:0000256" key="2">
    <source>
        <dbReference type="ARBA" id="ARBA00012438"/>
    </source>
</evidence>
<evidence type="ECO:0000256" key="3">
    <source>
        <dbReference type="ARBA" id="ARBA00022553"/>
    </source>
</evidence>
<dbReference type="Pfam" id="PF05227">
    <property type="entry name" value="CHASE3"/>
    <property type="match status" value="1"/>
</dbReference>
<dbReference type="Pfam" id="PF02518">
    <property type="entry name" value="HATPase_c"/>
    <property type="match status" value="1"/>
</dbReference>
<dbReference type="InterPro" id="IPR003594">
    <property type="entry name" value="HATPase_dom"/>
</dbReference>
<feature type="transmembrane region" description="Helical" evidence="7">
    <location>
        <begin position="12"/>
        <end position="32"/>
    </location>
</feature>
<evidence type="ECO:0000313" key="10">
    <source>
        <dbReference type="Proteomes" id="UP001597061"/>
    </source>
</evidence>
<feature type="coiled-coil region" evidence="6">
    <location>
        <begin position="339"/>
        <end position="366"/>
    </location>
</feature>
<reference evidence="10" key="1">
    <citation type="journal article" date="2019" name="Int. J. Syst. Evol. Microbiol.">
        <title>The Global Catalogue of Microorganisms (GCM) 10K type strain sequencing project: providing services to taxonomists for standard genome sequencing and annotation.</title>
        <authorList>
            <consortium name="The Broad Institute Genomics Platform"/>
            <consortium name="The Broad Institute Genome Sequencing Center for Infectious Disease"/>
            <person name="Wu L."/>
            <person name="Ma J."/>
        </authorList>
    </citation>
    <scope>NUCLEOTIDE SEQUENCE [LARGE SCALE GENOMIC DNA]</scope>
    <source>
        <strain evidence="10">CCUG 62414</strain>
    </source>
</reference>